<dbReference type="PANTHER" id="PTHR30419">
    <property type="entry name" value="HTH-TYPE TRANSCRIPTIONAL REGULATOR YBHD"/>
    <property type="match status" value="1"/>
</dbReference>
<dbReference type="InterPro" id="IPR000847">
    <property type="entry name" value="LysR_HTH_N"/>
</dbReference>
<dbReference type="CDD" id="cd05466">
    <property type="entry name" value="PBP2_LTTR_substrate"/>
    <property type="match status" value="1"/>
</dbReference>
<keyword evidence="4" id="KW-0804">Transcription</keyword>
<comment type="similarity">
    <text evidence="1">Belongs to the LysR transcriptional regulatory family.</text>
</comment>
<feature type="domain" description="HTH lysR-type" evidence="5">
    <location>
        <begin position="1"/>
        <end position="58"/>
    </location>
</feature>
<dbReference type="InterPro" id="IPR036388">
    <property type="entry name" value="WH-like_DNA-bd_sf"/>
</dbReference>
<dbReference type="InterPro" id="IPR050950">
    <property type="entry name" value="HTH-type_LysR_regulators"/>
</dbReference>
<keyword evidence="3" id="KW-0238">DNA-binding</keyword>
<dbReference type="AlphaFoldDB" id="A0A9D2PJP0"/>
<proteinExistence type="inferred from homology"/>
<reference evidence="6" key="1">
    <citation type="journal article" date="2021" name="PeerJ">
        <title>Extensive microbial diversity within the chicken gut microbiome revealed by metagenomics and culture.</title>
        <authorList>
            <person name="Gilroy R."/>
            <person name="Ravi A."/>
            <person name="Getino M."/>
            <person name="Pursley I."/>
            <person name="Horton D.L."/>
            <person name="Alikhan N.F."/>
            <person name="Baker D."/>
            <person name="Gharbi K."/>
            <person name="Hall N."/>
            <person name="Watson M."/>
            <person name="Adriaenssens E.M."/>
            <person name="Foster-Nyarko E."/>
            <person name="Jarju S."/>
            <person name="Secka A."/>
            <person name="Antonio M."/>
            <person name="Oren A."/>
            <person name="Chaudhuri R.R."/>
            <person name="La Ragione R."/>
            <person name="Hildebrand F."/>
            <person name="Pallen M.J."/>
        </authorList>
    </citation>
    <scope>NUCLEOTIDE SEQUENCE</scope>
    <source>
        <strain evidence="6">ChiSjej3B21-8574</strain>
    </source>
</reference>
<dbReference type="Gene3D" id="3.40.190.10">
    <property type="entry name" value="Periplasmic binding protein-like II"/>
    <property type="match status" value="2"/>
</dbReference>
<dbReference type="Gene3D" id="1.10.10.10">
    <property type="entry name" value="Winged helix-like DNA-binding domain superfamily/Winged helix DNA-binding domain"/>
    <property type="match status" value="1"/>
</dbReference>
<dbReference type="SUPFAM" id="SSF53850">
    <property type="entry name" value="Periplasmic binding protein-like II"/>
    <property type="match status" value="1"/>
</dbReference>
<evidence type="ECO:0000256" key="3">
    <source>
        <dbReference type="ARBA" id="ARBA00023125"/>
    </source>
</evidence>
<keyword evidence="2" id="KW-0805">Transcription regulation</keyword>
<dbReference type="Pfam" id="PF00126">
    <property type="entry name" value="HTH_1"/>
    <property type="match status" value="1"/>
</dbReference>
<dbReference type="GO" id="GO:0003677">
    <property type="term" value="F:DNA binding"/>
    <property type="evidence" value="ECO:0007669"/>
    <property type="project" value="UniProtKB-KW"/>
</dbReference>
<evidence type="ECO:0000313" key="6">
    <source>
        <dbReference type="EMBL" id="HJC51187.1"/>
    </source>
</evidence>
<dbReference type="InterPro" id="IPR036390">
    <property type="entry name" value="WH_DNA-bd_sf"/>
</dbReference>
<dbReference type="Proteomes" id="UP000823904">
    <property type="component" value="Unassembled WGS sequence"/>
</dbReference>
<dbReference type="PROSITE" id="PS50931">
    <property type="entry name" value="HTH_LYSR"/>
    <property type="match status" value="1"/>
</dbReference>
<gene>
    <name evidence="6" type="ORF">H9754_11600</name>
</gene>
<sequence length="305" mass="34742">MNTFQLECFLAVADYLNFARAAEHLHVTQPAVTQQIHSLEKELNVKLFHRTTRTVKITEEGKIFFEDARRMVDISRRARKRFENPDERKIQLLSIGSYSFGQMFLLAPVLRKLSKQYPNLHPRLQAVPFQHLYRLLEEDDMDAVIGFKEPDNKKIPAAYREIIKVPLVCICSPDHPMGQYDAVTIDDLKEEKLVLIDPAKAQSDAAQLQGQLISGRTPADVYFCESAESAVVLVEAGFGISVLPELMIPPDLPLARTAIEELGLVSFGIYYKSLKDNEPLKSMLKIFKEDLSGKEPFSWKKHILE</sequence>
<dbReference type="FunFam" id="1.10.10.10:FF:000001">
    <property type="entry name" value="LysR family transcriptional regulator"/>
    <property type="match status" value="1"/>
</dbReference>
<dbReference type="GO" id="GO:0005829">
    <property type="term" value="C:cytosol"/>
    <property type="evidence" value="ECO:0007669"/>
    <property type="project" value="TreeGrafter"/>
</dbReference>
<evidence type="ECO:0000313" key="7">
    <source>
        <dbReference type="Proteomes" id="UP000823904"/>
    </source>
</evidence>
<dbReference type="Pfam" id="PF03466">
    <property type="entry name" value="LysR_substrate"/>
    <property type="match status" value="1"/>
</dbReference>
<evidence type="ECO:0000259" key="5">
    <source>
        <dbReference type="PROSITE" id="PS50931"/>
    </source>
</evidence>
<evidence type="ECO:0000256" key="1">
    <source>
        <dbReference type="ARBA" id="ARBA00009437"/>
    </source>
</evidence>
<accession>A0A9D2PJP0</accession>
<dbReference type="EMBL" id="DWWD01000046">
    <property type="protein sequence ID" value="HJC51187.1"/>
    <property type="molecule type" value="Genomic_DNA"/>
</dbReference>
<dbReference type="PRINTS" id="PR00039">
    <property type="entry name" value="HTHLYSR"/>
</dbReference>
<evidence type="ECO:0000256" key="4">
    <source>
        <dbReference type="ARBA" id="ARBA00023163"/>
    </source>
</evidence>
<name>A0A9D2PJP0_9FIRM</name>
<dbReference type="SUPFAM" id="SSF46785">
    <property type="entry name" value="Winged helix' DNA-binding domain"/>
    <property type="match status" value="1"/>
</dbReference>
<evidence type="ECO:0000256" key="2">
    <source>
        <dbReference type="ARBA" id="ARBA00023015"/>
    </source>
</evidence>
<reference evidence="6" key="2">
    <citation type="submission" date="2021-04" db="EMBL/GenBank/DDBJ databases">
        <authorList>
            <person name="Gilroy R."/>
        </authorList>
    </citation>
    <scope>NUCLEOTIDE SEQUENCE</scope>
    <source>
        <strain evidence="6">ChiSjej3B21-8574</strain>
    </source>
</reference>
<organism evidence="6 7">
    <name type="scientific">Candidatus Anaerostipes avistercoris</name>
    <dbReference type="NCBI Taxonomy" id="2838462"/>
    <lineage>
        <taxon>Bacteria</taxon>
        <taxon>Bacillati</taxon>
        <taxon>Bacillota</taxon>
        <taxon>Clostridia</taxon>
        <taxon>Lachnospirales</taxon>
        <taxon>Lachnospiraceae</taxon>
        <taxon>Anaerostipes</taxon>
    </lineage>
</organism>
<dbReference type="InterPro" id="IPR005119">
    <property type="entry name" value="LysR_subst-bd"/>
</dbReference>
<comment type="caution">
    <text evidence="6">The sequence shown here is derived from an EMBL/GenBank/DDBJ whole genome shotgun (WGS) entry which is preliminary data.</text>
</comment>
<protein>
    <submittedName>
        <fullName evidence="6">LysR family transcriptional regulator</fullName>
    </submittedName>
</protein>
<dbReference type="GO" id="GO:0003700">
    <property type="term" value="F:DNA-binding transcription factor activity"/>
    <property type="evidence" value="ECO:0007669"/>
    <property type="project" value="InterPro"/>
</dbReference>